<accession>A0A0S4KGK1</accession>
<gene>
    <name evidence="1" type="ORF">BSAL_16165</name>
</gene>
<dbReference type="VEuPathDB" id="TriTrypDB:BSAL_16165"/>
<protein>
    <submittedName>
        <fullName evidence="1">Uncharacterized protein</fullName>
    </submittedName>
</protein>
<keyword evidence="2" id="KW-1185">Reference proteome</keyword>
<organism evidence="1 2">
    <name type="scientific">Bodo saltans</name>
    <name type="common">Flagellated protozoan</name>
    <dbReference type="NCBI Taxonomy" id="75058"/>
    <lineage>
        <taxon>Eukaryota</taxon>
        <taxon>Discoba</taxon>
        <taxon>Euglenozoa</taxon>
        <taxon>Kinetoplastea</taxon>
        <taxon>Metakinetoplastina</taxon>
        <taxon>Eubodonida</taxon>
        <taxon>Bodonidae</taxon>
        <taxon>Bodo</taxon>
    </lineage>
</organism>
<reference evidence="2" key="1">
    <citation type="submission" date="2015-09" db="EMBL/GenBank/DDBJ databases">
        <authorList>
            <consortium name="Pathogen Informatics"/>
        </authorList>
    </citation>
    <scope>NUCLEOTIDE SEQUENCE [LARGE SCALE GENOMIC DNA]</scope>
    <source>
        <strain evidence="2">Lake Konstanz</strain>
    </source>
</reference>
<dbReference type="AlphaFoldDB" id="A0A0S4KGK1"/>
<dbReference type="Proteomes" id="UP000051952">
    <property type="component" value="Unassembled WGS sequence"/>
</dbReference>
<dbReference type="EMBL" id="CYKH01001655">
    <property type="protein sequence ID" value="CUI14802.1"/>
    <property type="molecule type" value="Genomic_DNA"/>
</dbReference>
<evidence type="ECO:0000313" key="1">
    <source>
        <dbReference type="EMBL" id="CUI14802.1"/>
    </source>
</evidence>
<evidence type="ECO:0000313" key="2">
    <source>
        <dbReference type="Proteomes" id="UP000051952"/>
    </source>
</evidence>
<proteinExistence type="predicted"/>
<name>A0A0S4KGK1_BODSA</name>
<sequence>MAEHGVKHFFDLGLAANFTSEDDAGYYAARAWAQDRPGYDEQVNIINRYANPQVHTKRKRARRR</sequence>